<dbReference type="PANTHER" id="PTHR43343:SF3">
    <property type="entry name" value="PROTEASE DO-LIKE 8, CHLOROPLASTIC"/>
    <property type="match status" value="1"/>
</dbReference>
<dbReference type="Pfam" id="PF17820">
    <property type="entry name" value="PDZ_6"/>
    <property type="match status" value="1"/>
</dbReference>
<dbReference type="InterPro" id="IPR001478">
    <property type="entry name" value="PDZ"/>
</dbReference>
<evidence type="ECO:0000259" key="3">
    <source>
        <dbReference type="PROSITE" id="PS50106"/>
    </source>
</evidence>
<feature type="domain" description="PDZ" evidence="3">
    <location>
        <begin position="35"/>
        <end position="97"/>
    </location>
</feature>
<dbReference type="InterPro" id="IPR041489">
    <property type="entry name" value="PDZ_6"/>
</dbReference>
<dbReference type="Proteomes" id="UP001149140">
    <property type="component" value="Unassembled WGS sequence"/>
</dbReference>
<dbReference type="InterPro" id="IPR036034">
    <property type="entry name" value="PDZ_sf"/>
</dbReference>
<evidence type="ECO:0000313" key="5">
    <source>
        <dbReference type="Proteomes" id="UP001149140"/>
    </source>
</evidence>
<protein>
    <submittedName>
        <fullName evidence="4">S1C family serine protease</fullName>
    </submittedName>
</protein>
<evidence type="ECO:0000256" key="1">
    <source>
        <dbReference type="ARBA" id="ARBA00022670"/>
    </source>
</evidence>
<evidence type="ECO:0000313" key="4">
    <source>
        <dbReference type="EMBL" id="MDA0159877.1"/>
    </source>
</evidence>
<dbReference type="EMBL" id="JAPDOD010000003">
    <property type="protein sequence ID" value="MDA0159877.1"/>
    <property type="molecule type" value="Genomic_DNA"/>
</dbReference>
<dbReference type="AlphaFoldDB" id="A0A9X3MQ88"/>
<keyword evidence="5" id="KW-1185">Reference proteome</keyword>
<dbReference type="PANTHER" id="PTHR43343">
    <property type="entry name" value="PEPTIDASE S12"/>
    <property type="match status" value="1"/>
</dbReference>
<dbReference type="GO" id="GO:0008233">
    <property type="term" value="F:peptidase activity"/>
    <property type="evidence" value="ECO:0007669"/>
    <property type="project" value="UniProtKB-KW"/>
</dbReference>
<reference evidence="4" key="1">
    <citation type="submission" date="2022-10" db="EMBL/GenBank/DDBJ databases">
        <title>The WGS of Solirubrobacter ginsenosidimutans DSM 21036.</title>
        <authorList>
            <person name="Jiang Z."/>
        </authorList>
    </citation>
    <scope>NUCLEOTIDE SEQUENCE</scope>
    <source>
        <strain evidence="4">DSM 21036</strain>
    </source>
</reference>
<dbReference type="SMART" id="SM00228">
    <property type="entry name" value="PDZ"/>
    <property type="match status" value="1"/>
</dbReference>
<name>A0A9X3MQ88_9ACTN</name>
<gene>
    <name evidence="4" type="ORF">OM076_06355</name>
</gene>
<dbReference type="InterPro" id="IPR051201">
    <property type="entry name" value="Chloro_Bact_Ser_Proteases"/>
</dbReference>
<dbReference type="PROSITE" id="PS50106">
    <property type="entry name" value="PDZ"/>
    <property type="match status" value="1"/>
</dbReference>
<accession>A0A9X3MQ88</accession>
<proteinExistence type="predicted"/>
<dbReference type="Gene3D" id="2.30.42.10">
    <property type="match status" value="1"/>
</dbReference>
<keyword evidence="2" id="KW-0378">Hydrolase</keyword>
<evidence type="ECO:0000256" key="2">
    <source>
        <dbReference type="ARBA" id="ARBA00022801"/>
    </source>
</evidence>
<dbReference type="GO" id="GO:0006508">
    <property type="term" value="P:proteolysis"/>
    <property type="evidence" value="ECO:0007669"/>
    <property type="project" value="UniProtKB-KW"/>
</dbReference>
<comment type="caution">
    <text evidence="4">The sequence shown here is derived from an EMBL/GenBank/DDBJ whole genome shotgun (WGS) entry which is preliminary data.</text>
</comment>
<sequence length="134" mass="13386">MPTLAAADPQLGGGAAPGIGFAISSNSVRNVVRQLVSTGQVTHSDRAAIGTDLRTDPEGGARVVAVSAGGPAARAGIRAGDLLVTIDAKATPTVDDVAGVLATMRPGRRVFVGLVTDSGARRSVTIELGEIKSS</sequence>
<dbReference type="SUPFAM" id="SSF50156">
    <property type="entry name" value="PDZ domain-like"/>
    <property type="match status" value="1"/>
</dbReference>
<keyword evidence="1 4" id="KW-0645">Protease</keyword>
<organism evidence="4 5">
    <name type="scientific">Solirubrobacter ginsenosidimutans</name>
    <dbReference type="NCBI Taxonomy" id="490573"/>
    <lineage>
        <taxon>Bacteria</taxon>
        <taxon>Bacillati</taxon>
        <taxon>Actinomycetota</taxon>
        <taxon>Thermoleophilia</taxon>
        <taxon>Solirubrobacterales</taxon>
        <taxon>Solirubrobacteraceae</taxon>
        <taxon>Solirubrobacter</taxon>
    </lineage>
</organism>